<dbReference type="VEuPathDB" id="FungiDB:CCM_05416"/>
<evidence type="ECO:0000313" key="8">
    <source>
        <dbReference type="EMBL" id="ATY58361.1"/>
    </source>
</evidence>
<evidence type="ECO:0000313" key="9">
    <source>
        <dbReference type="Proteomes" id="UP000323067"/>
    </source>
</evidence>
<dbReference type="VEuPathDB" id="FungiDB:A9K55_002779"/>
<dbReference type="Proteomes" id="UP000323067">
    <property type="component" value="Chromosome iv"/>
</dbReference>
<evidence type="ECO:0000256" key="3">
    <source>
        <dbReference type="ARBA" id="ARBA00022946"/>
    </source>
</evidence>
<sequence>MVSCLRLVRQCRGFATQRPSSKRIGGALSLDHFLQRSKVISFYRTILRGCRGINNAQTRRETQKFVRDELERHRHVTDLQHVRYLLSTGKTEWDAMERYIGGM</sequence>
<dbReference type="OrthoDB" id="74240at2759"/>
<evidence type="ECO:0000256" key="2">
    <source>
        <dbReference type="ARBA" id="ARBA00009508"/>
    </source>
</evidence>
<protein>
    <recommendedName>
        <fullName evidence="5">LYR motif-containing protein 2</fullName>
    </recommendedName>
</protein>
<evidence type="ECO:0000256" key="1">
    <source>
        <dbReference type="ARBA" id="ARBA00004173"/>
    </source>
</evidence>
<name>A0A2H4S5H5_CORMI</name>
<dbReference type="InterPro" id="IPR045293">
    <property type="entry name" value="Complex1_LYR_LYRM2"/>
</dbReference>
<dbReference type="GO" id="GO:0005739">
    <property type="term" value="C:mitochondrion"/>
    <property type="evidence" value="ECO:0007669"/>
    <property type="project" value="UniProtKB-SubCell"/>
</dbReference>
<dbReference type="EMBL" id="CP023322">
    <property type="protein sequence ID" value="ATY58361.1"/>
    <property type="molecule type" value="Genomic_DNA"/>
</dbReference>
<dbReference type="CDD" id="cd20262">
    <property type="entry name" value="Complex1_LYR_LYRM2"/>
    <property type="match status" value="1"/>
</dbReference>
<accession>A0A2H4S5H5</accession>
<dbReference type="Pfam" id="PF05347">
    <property type="entry name" value="Complex1_LYR"/>
    <property type="match status" value="1"/>
</dbReference>
<evidence type="ECO:0000256" key="4">
    <source>
        <dbReference type="ARBA" id="ARBA00023128"/>
    </source>
</evidence>
<evidence type="ECO:0000256" key="5">
    <source>
        <dbReference type="ARBA" id="ARBA00026235"/>
    </source>
</evidence>
<proteinExistence type="inferred from homology"/>
<feature type="domain" description="Complex 1 LYR protein" evidence="7">
    <location>
        <begin position="38"/>
        <end position="94"/>
    </location>
</feature>
<gene>
    <name evidence="8" type="ORF">A9K55_002779</name>
</gene>
<organism evidence="8 9">
    <name type="scientific">Cordyceps militaris</name>
    <name type="common">Caterpillar fungus</name>
    <name type="synonym">Clavaria militaris</name>
    <dbReference type="NCBI Taxonomy" id="73501"/>
    <lineage>
        <taxon>Eukaryota</taxon>
        <taxon>Fungi</taxon>
        <taxon>Dikarya</taxon>
        <taxon>Ascomycota</taxon>
        <taxon>Pezizomycotina</taxon>
        <taxon>Sordariomycetes</taxon>
        <taxon>Hypocreomycetidae</taxon>
        <taxon>Hypocreales</taxon>
        <taxon>Cordycipitaceae</taxon>
        <taxon>Cordyceps</taxon>
    </lineage>
</organism>
<keyword evidence="3" id="KW-0809">Transit peptide</keyword>
<keyword evidence="4" id="KW-0496">Mitochondrion</keyword>
<evidence type="ECO:0000259" key="7">
    <source>
        <dbReference type="Pfam" id="PF05347"/>
    </source>
</evidence>
<dbReference type="PANTHER" id="PTHR13675:SF0">
    <property type="entry name" value="LYR MOTIF-CONTAINING PROTEIN 2"/>
    <property type="match status" value="1"/>
</dbReference>
<dbReference type="InterPro" id="IPR008011">
    <property type="entry name" value="Complex1_LYR_dom"/>
</dbReference>
<evidence type="ECO:0000256" key="6">
    <source>
        <dbReference type="ARBA" id="ARBA00044735"/>
    </source>
</evidence>
<comment type="similarity">
    <text evidence="2">Belongs to the complex I LYR family.</text>
</comment>
<reference evidence="8 9" key="1">
    <citation type="journal article" date="2017" name="BMC Genomics">
        <title>Chromosome level assembly and secondary metabolite potential of the parasitic fungus Cordyceps militaris.</title>
        <authorList>
            <person name="Kramer G.J."/>
            <person name="Nodwell J.R."/>
        </authorList>
    </citation>
    <scope>NUCLEOTIDE SEQUENCE [LARGE SCALE GENOMIC DNA]</scope>
    <source>
        <strain evidence="8 9">ATCC 34164</strain>
    </source>
</reference>
<comment type="subcellular location">
    <subcellularLocation>
        <location evidence="1">Mitochondrion</location>
    </subcellularLocation>
</comment>
<dbReference type="OMA" id="YMRDWAR"/>
<dbReference type="AlphaFoldDB" id="A0A2H4S5H5"/>
<dbReference type="PANTHER" id="PTHR13675">
    <property type="entry name" value="LYR MOTIF-CONTAINING PROTEIN 2"/>
    <property type="match status" value="1"/>
</dbReference>
<comment type="function">
    <text evidence="6">Involved in efficient integration of the N-module into mitochondrial respiratory chain complex I.</text>
</comment>